<evidence type="ECO:0008006" key="2">
    <source>
        <dbReference type="Google" id="ProtNLM"/>
    </source>
</evidence>
<geneLocation type="plasmid" evidence="1">
    <name>pRGRH0239</name>
</geneLocation>
<evidence type="ECO:0000313" key="1">
    <source>
        <dbReference type="EMBL" id="CRY94385.1"/>
    </source>
</evidence>
<keyword evidence="1" id="KW-0614">Plasmid</keyword>
<dbReference type="EMBL" id="LN852912">
    <property type="protein sequence ID" value="CRY94385.1"/>
    <property type="molecule type" value="Genomic_DNA"/>
</dbReference>
<proteinExistence type="predicted"/>
<dbReference type="AlphaFoldDB" id="A0A0H5PYW0"/>
<accession>A0A0H5PYW0</accession>
<organism evidence="1">
    <name type="scientific">uncultured prokaryote</name>
    <dbReference type="NCBI Taxonomy" id="198431"/>
    <lineage>
        <taxon>unclassified sequences</taxon>
        <taxon>environmental samples</taxon>
    </lineage>
</organism>
<reference evidence="1" key="1">
    <citation type="submission" date="2015-06" db="EMBL/GenBank/DDBJ databases">
        <authorList>
            <person name="Joergensen T."/>
        </authorList>
    </citation>
    <scope>NUCLEOTIDE SEQUENCE</scope>
    <source>
        <plasmid evidence="1">pRGRH0239</plasmid>
    </source>
</reference>
<protein>
    <recommendedName>
        <fullName evidence="2">Initiator Rep protein domain-containing protein</fullName>
    </recommendedName>
</protein>
<sequence>MNKTKLTALPNVQPIAPFRPEENNFYNVPNSTASNLILEVMGAGDSIADLPARKRQINHNTAIEVLEDGRKRQISLVNEKAQVTIELADIDKLAGSNKPAKKLFVLALIKANEQAIYNGQLTKDYISFPLQELVDIGFYKSLRSARAGFNSGMDTLTSLKVKGQIQQTKKRESSIAALEVLFTGARIEKGQCTVFFNNRINWSFIAQYFTILPRYYFKLSNRASDLLYYIFFLARQHTRDIETQGYFTISFRAIQHRLQLPSEKGLNNPLRDIREPIENAIEQIEIEHSGLYHNMEFALLPVYDDAAPIADYLDNGYLKVSLSGAFATTFIAISKETAKQIETAQKRRDRIAEKAIAINTAKKLEEGGGENA</sequence>
<name>A0A0H5PYW0_9ZZZZ</name>
<reference evidence="1" key="2">
    <citation type="submission" date="2015-07" db="EMBL/GenBank/DDBJ databases">
        <title>Plasmids, circular viruses and viroids from rat gut.</title>
        <authorList>
            <person name="Jorgensen T.J."/>
            <person name="Hansen M.A."/>
            <person name="Xu Z."/>
            <person name="Tabak M.A."/>
            <person name="Sorensen S.J."/>
            <person name="Hansen L.H."/>
        </authorList>
    </citation>
    <scope>NUCLEOTIDE SEQUENCE</scope>
    <source>
        <plasmid evidence="1">pRGRH0239</plasmid>
    </source>
</reference>